<dbReference type="Gene3D" id="1.20.1640.10">
    <property type="entry name" value="Multidrug efflux transporter AcrB transmembrane domain"/>
    <property type="match status" value="2"/>
</dbReference>
<dbReference type="AlphaFoldDB" id="A0A5N0UYQ3"/>
<feature type="transmembrane region" description="Helical" evidence="7">
    <location>
        <begin position="284"/>
        <end position="308"/>
    </location>
</feature>
<evidence type="ECO:0000256" key="1">
    <source>
        <dbReference type="ARBA" id="ARBA00004651"/>
    </source>
</evidence>
<dbReference type="SUPFAM" id="SSF82866">
    <property type="entry name" value="Multidrug efflux transporter AcrB transmembrane domain"/>
    <property type="match status" value="2"/>
</dbReference>
<feature type="transmembrane region" description="Helical" evidence="7">
    <location>
        <begin position="622"/>
        <end position="643"/>
    </location>
</feature>
<keyword evidence="4 7" id="KW-0812">Transmembrane</keyword>
<dbReference type="InterPro" id="IPR000731">
    <property type="entry name" value="SSD"/>
</dbReference>
<comment type="similarity">
    <text evidence="2">Belongs to the resistance-nodulation-cell division (RND) (TC 2.A.6) family. MmpL subfamily.</text>
</comment>
<evidence type="ECO:0000256" key="4">
    <source>
        <dbReference type="ARBA" id="ARBA00022692"/>
    </source>
</evidence>
<feature type="domain" description="SSD" evidence="8">
    <location>
        <begin position="551"/>
        <end position="679"/>
    </location>
</feature>
<feature type="transmembrane region" description="Helical" evidence="7">
    <location>
        <begin position="581"/>
        <end position="601"/>
    </location>
</feature>
<dbReference type="PROSITE" id="PS50156">
    <property type="entry name" value="SSD"/>
    <property type="match status" value="2"/>
</dbReference>
<feature type="domain" description="SSD" evidence="8">
    <location>
        <begin position="209"/>
        <end position="341"/>
    </location>
</feature>
<dbReference type="InterPro" id="IPR050545">
    <property type="entry name" value="Mycobact_MmpL"/>
</dbReference>
<dbReference type="OrthoDB" id="2365435at2"/>
<keyword evidence="6 7" id="KW-0472">Membrane</keyword>
<keyword evidence="5 7" id="KW-1133">Transmembrane helix</keyword>
<evidence type="ECO:0000256" key="2">
    <source>
        <dbReference type="ARBA" id="ARBA00010157"/>
    </source>
</evidence>
<reference evidence="9" key="1">
    <citation type="submission" date="2019-09" db="EMBL/GenBank/DDBJ databases">
        <authorList>
            <person name="Teo W.F.A."/>
            <person name="Duangmal K."/>
        </authorList>
    </citation>
    <scope>NUCLEOTIDE SEQUENCE [LARGE SCALE GENOMIC DNA]</scope>
    <source>
        <strain evidence="9">K81G1</strain>
    </source>
</reference>
<accession>A0A5N0UYQ3</accession>
<evidence type="ECO:0000256" key="6">
    <source>
        <dbReference type="ARBA" id="ARBA00023136"/>
    </source>
</evidence>
<dbReference type="GO" id="GO:0005886">
    <property type="term" value="C:plasma membrane"/>
    <property type="evidence" value="ECO:0007669"/>
    <property type="project" value="UniProtKB-SubCell"/>
</dbReference>
<feature type="transmembrane region" description="Helical" evidence="7">
    <location>
        <begin position="378"/>
        <end position="397"/>
    </location>
</feature>
<feature type="transmembrane region" description="Helical" evidence="7">
    <location>
        <begin position="320"/>
        <end position="347"/>
    </location>
</feature>
<gene>
    <name evidence="9" type="ORF">FPZ12_022160</name>
</gene>
<evidence type="ECO:0000256" key="3">
    <source>
        <dbReference type="ARBA" id="ARBA00022475"/>
    </source>
</evidence>
<feature type="transmembrane region" description="Helical" evidence="7">
    <location>
        <begin position="548"/>
        <end position="569"/>
    </location>
</feature>
<feature type="transmembrane region" description="Helical" evidence="7">
    <location>
        <begin position="180"/>
        <end position="202"/>
    </location>
</feature>
<feature type="transmembrane region" description="Helical" evidence="7">
    <location>
        <begin position="20"/>
        <end position="39"/>
    </location>
</feature>
<name>A0A5N0UYQ3_9PSEU</name>
<feature type="transmembrane region" description="Helical" evidence="7">
    <location>
        <begin position="655"/>
        <end position="679"/>
    </location>
</feature>
<feature type="transmembrane region" description="Helical" evidence="7">
    <location>
        <begin position="209"/>
        <end position="232"/>
    </location>
</feature>
<dbReference type="PANTHER" id="PTHR33406:SF6">
    <property type="entry name" value="MEMBRANE PROTEIN YDGH-RELATED"/>
    <property type="match status" value="1"/>
</dbReference>
<organism evidence="9 10">
    <name type="scientific">Amycolatopsis acidicola</name>
    <dbReference type="NCBI Taxonomy" id="2596893"/>
    <lineage>
        <taxon>Bacteria</taxon>
        <taxon>Bacillati</taxon>
        <taxon>Actinomycetota</taxon>
        <taxon>Actinomycetes</taxon>
        <taxon>Pseudonocardiales</taxon>
        <taxon>Pseudonocardiaceae</taxon>
        <taxon>Amycolatopsis</taxon>
    </lineage>
</organism>
<comment type="caution">
    <text evidence="9">The sequence shown here is derived from an EMBL/GenBank/DDBJ whole genome shotgun (WGS) entry which is preliminary data.</text>
</comment>
<feature type="transmembrane region" description="Helical" evidence="7">
    <location>
        <begin position="244"/>
        <end position="263"/>
    </location>
</feature>
<evidence type="ECO:0000259" key="8">
    <source>
        <dbReference type="PROSITE" id="PS50156"/>
    </source>
</evidence>
<proteinExistence type="inferred from homology"/>
<keyword evidence="3" id="KW-1003">Cell membrane</keyword>
<dbReference type="EMBL" id="VMNW02000033">
    <property type="protein sequence ID" value="KAA9158764.1"/>
    <property type="molecule type" value="Genomic_DNA"/>
</dbReference>
<evidence type="ECO:0000256" key="7">
    <source>
        <dbReference type="SAM" id="Phobius"/>
    </source>
</evidence>
<evidence type="ECO:0000313" key="9">
    <source>
        <dbReference type="EMBL" id="KAA9158764.1"/>
    </source>
</evidence>
<feature type="transmembrane region" description="Helical" evidence="7">
    <location>
        <begin position="524"/>
        <end position="541"/>
    </location>
</feature>
<keyword evidence="10" id="KW-1185">Reference proteome</keyword>
<evidence type="ECO:0000256" key="5">
    <source>
        <dbReference type="ARBA" id="ARBA00022989"/>
    </source>
</evidence>
<protein>
    <submittedName>
        <fullName evidence="9">MMPL family transporter</fullName>
    </submittedName>
</protein>
<dbReference type="Proteomes" id="UP000319769">
    <property type="component" value="Unassembled WGS sequence"/>
</dbReference>
<dbReference type="PANTHER" id="PTHR33406">
    <property type="entry name" value="MEMBRANE PROTEIN MJ1562-RELATED"/>
    <property type="match status" value="1"/>
</dbReference>
<comment type="subcellular location">
    <subcellularLocation>
        <location evidence="1">Cell membrane</location>
        <topology evidence="1">Multi-pass membrane protein</topology>
    </subcellularLocation>
</comment>
<dbReference type="InterPro" id="IPR004869">
    <property type="entry name" value="MMPL_dom"/>
</dbReference>
<evidence type="ECO:0000313" key="10">
    <source>
        <dbReference type="Proteomes" id="UP000319769"/>
    </source>
</evidence>
<dbReference type="Pfam" id="PF03176">
    <property type="entry name" value="MMPL"/>
    <property type="match status" value="2"/>
</dbReference>
<sequence>MPSQKGATSVKLARLPAGRIGKWVGLVLWIAALVVFAPLGNKLGDVEDNQASSWLPGNAESTEVLRLSQQFQDSNVLPAIIVYEKPGGLSQADLGAIAAQAQQLSALPRVAQPAVGPIPSGETPAPAAAQVIVPVDVGSGGWSELGSFADRIHDITDSSPPGVTAHLTGPVGTAADNASAFGGIDGVLLFAALGVVIVMLLLTYRSPVLWLLPVLATGTALMVSQGVIYLLAKYAGLTVNGQSAGILTVLVFGAGTDYALLLVARHREELRRHQDRHEAMSVALHRAGPAIGASGATVIVGMLCLLFADLNSTAGLGPVAAIGIGVALLAMLTLLPALLTICGRWVFWPVRPKFGSADHIETGFWARTGNRIAKAPRATWAVTCLVLGVLALGTLTLKDDGLTNAGAFTGRPDSVVGGEILQQHFPAGSGQPIQVIADAARAQEVRSAFESVPGVVSVTEPVARNGYAYLEGTTRTSPDSEAGMATLVQVRDAVHRVPDAHALAGGAAAINYDVAQANNHDRSLIIPVVLAVVFAILALLLRALLAPLLLVATVVLSFFATLGISAFFFDHVFGFEGADASFPLFVFVFLVALGVDYNIFLMTRVHEETKTRGTRRGMLTGLAATGGVITSAGLVLAGTFAVLGTLPLTFLAELGFAVAVGVLLDTIIVRGVLVTALTLDIGRWIWWPHPLMRHHDTPPAAPVPVERAKT</sequence>